<accession>A0ABU4DS61</accession>
<protein>
    <recommendedName>
        <fullName evidence="4">MarR family transcriptional regulator</fullName>
    </recommendedName>
</protein>
<evidence type="ECO:0000313" key="3">
    <source>
        <dbReference type="Proteomes" id="UP001276150"/>
    </source>
</evidence>
<reference evidence="2 3" key="1">
    <citation type="submission" date="2022-11" db="EMBL/GenBank/DDBJ databases">
        <title>Deinococcus ZS9-10, Low Temperature and Draught-tolerating, UV-resistant Bacteria from Continental Antarctica.</title>
        <authorList>
            <person name="Cheng L."/>
        </authorList>
    </citation>
    <scope>NUCLEOTIDE SEQUENCE [LARGE SCALE GENOMIC DNA]</scope>
    <source>
        <strain evidence="2 3">ZS9-10</strain>
    </source>
</reference>
<evidence type="ECO:0000256" key="1">
    <source>
        <dbReference type="SAM" id="MobiDB-lite"/>
    </source>
</evidence>
<dbReference type="Proteomes" id="UP001276150">
    <property type="component" value="Unassembled WGS sequence"/>
</dbReference>
<feature type="compositionally biased region" description="Basic and acidic residues" evidence="1">
    <location>
        <begin position="1"/>
        <end position="10"/>
    </location>
</feature>
<gene>
    <name evidence="2" type="ORF">ORD21_11720</name>
</gene>
<evidence type="ECO:0008006" key="4">
    <source>
        <dbReference type="Google" id="ProtNLM"/>
    </source>
</evidence>
<feature type="region of interest" description="Disordered" evidence="1">
    <location>
        <begin position="1"/>
        <end position="43"/>
    </location>
</feature>
<evidence type="ECO:0000313" key="2">
    <source>
        <dbReference type="EMBL" id="MDV6375256.1"/>
    </source>
</evidence>
<keyword evidence="3" id="KW-1185">Reference proteome</keyword>
<sequence length="88" mass="9981">MPTRSDDSSGRRTLQTAVDRPKRQGLPPRSQQPARATPTQRTRPLAAVKLALLQVSPENLARALMEEETRQMLKLVTHLRGIRRMVKN</sequence>
<proteinExistence type="predicted"/>
<organism evidence="2 3">
    <name type="scientific">Deinococcus arenicola</name>
    <dbReference type="NCBI Taxonomy" id="2994950"/>
    <lineage>
        <taxon>Bacteria</taxon>
        <taxon>Thermotogati</taxon>
        <taxon>Deinococcota</taxon>
        <taxon>Deinococci</taxon>
        <taxon>Deinococcales</taxon>
        <taxon>Deinococcaceae</taxon>
        <taxon>Deinococcus</taxon>
    </lineage>
</organism>
<dbReference type="RefSeq" id="WP_317640590.1">
    <property type="nucleotide sequence ID" value="NZ_JAPMIV010000022.1"/>
</dbReference>
<dbReference type="EMBL" id="JAPMIV010000022">
    <property type="protein sequence ID" value="MDV6375256.1"/>
    <property type="molecule type" value="Genomic_DNA"/>
</dbReference>
<name>A0ABU4DS61_9DEIO</name>
<comment type="caution">
    <text evidence="2">The sequence shown here is derived from an EMBL/GenBank/DDBJ whole genome shotgun (WGS) entry which is preliminary data.</text>
</comment>
<feature type="compositionally biased region" description="Polar residues" evidence="1">
    <location>
        <begin position="29"/>
        <end position="42"/>
    </location>
</feature>